<feature type="region of interest" description="Disordered" evidence="1">
    <location>
        <begin position="235"/>
        <end position="255"/>
    </location>
</feature>
<dbReference type="InterPro" id="IPR001584">
    <property type="entry name" value="Integrase_cat-core"/>
</dbReference>
<evidence type="ECO:0000259" key="2">
    <source>
        <dbReference type="PROSITE" id="PS50994"/>
    </source>
</evidence>
<proteinExistence type="predicted"/>
<dbReference type="Proteomes" id="UP000668214">
    <property type="component" value="Unassembled WGS sequence"/>
</dbReference>
<dbReference type="PANTHER" id="PTHR33327">
    <property type="entry name" value="ENDONUCLEASE"/>
    <property type="match status" value="1"/>
</dbReference>
<comment type="caution">
    <text evidence="3">The sequence shown here is derived from an EMBL/GenBank/DDBJ whole genome shotgun (WGS) entry which is preliminary data.</text>
</comment>
<dbReference type="GO" id="GO:0003676">
    <property type="term" value="F:nucleic acid binding"/>
    <property type="evidence" value="ECO:0007669"/>
    <property type="project" value="InterPro"/>
</dbReference>
<dbReference type="SUPFAM" id="SSF56672">
    <property type="entry name" value="DNA/RNA polymerases"/>
    <property type="match status" value="1"/>
</dbReference>
<feature type="non-terminal residue" evidence="3">
    <location>
        <position position="1"/>
    </location>
</feature>
<dbReference type="EMBL" id="JAANIA010001066">
    <property type="protein sequence ID" value="KAG5321877.1"/>
    <property type="molecule type" value="Genomic_DNA"/>
</dbReference>
<dbReference type="GO" id="GO:0042575">
    <property type="term" value="C:DNA polymerase complex"/>
    <property type="evidence" value="ECO:0007669"/>
    <property type="project" value="UniProtKB-ARBA"/>
</dbReference>
<organism evidence="3 4">
    <name type="scientific">Pseudoatta argentina</name>
    <dbReference type="NCBI Taxonomy" id="621737"/>
    <lineage>
        <taxon>Eukaryota</taxon>
        <taxon>Metazoa</taxon>
        <taxon>Ecdysozoa</taxon>
        <taxon>Arthropoda</taxon>
        <taxon>Hexapoda</taxon>
        <taxon>Insecta</taxon>
        <taxon>Pterygota</taxon>
        <taxon>Neoptera</taxon>
        <taxon>Endopterygota</taxon>
        <taxon>Hymenoptera</taxon>
        <taxon>Apocrita</taxon>
        <taxon>Aculeata</taxon>
        <taxon>Formicoidea</taxon>
        <taxon>Formicidae</taxon>
        <taxon>Myrmicinae</taxon>
        <taxon>Pseudoatta</taxon>
    </lineage>
</organism>
<feature type="non-terminal residue" evidence="3">
    <location>
        <position position="675"/>
    </location>
</feature>
<dbReference type="InterPro" id="IPR036397">
    <property type="entry name" value="RNaseH_sf"/>
</dbReference>
<dbReference type="InterPro" id="IPR012337">
    <property type="entry name" value="RNaseH-like_sf"/>
</dbReference>
<dbReference type="PANTHER" id="PTHR33327:SF3">
    <property type="entry name" value="RNA-DIRECTED DNA POLYMERASE"/>
    <property type="match status" value="1"/>
</dbReference>
<gene>
    <name evidence="3" type="primary">Rrpo</name>
    <name evidence="3" type="ORF">G6Z78_0002491</name>
</gene>
<dbReference type="Pfam" id="PF23055">
    <property type="entry name" value="DUF7041"/>
    <property type="match status" value="1"/>
</dbReference>
<sequence length="675" mass="75678">MAPPTNEELQEQVMQLQAMLRQMQGNVVGNVARVDSYRVPKIPPFLIKDPVIWFIQVEATFEAARITEQKTKAHHVIMSLDAEAIACCRDLIAEPDVNEPYTKLKQRIIENFSASAESQLRQLIKGQVLTSGKPSQILSRLRNLNSDKRCDDAVIKTVFFEHLSPHIRSILATTESTDLDKLAKMADKIVETVGDSAQCAAASLSESKPSDLEARIDRLAADIATLAAEIKRCSRSQSKDKANKNRKRSKSRSSRVCWPHRTFGEQARVCKGTEKFPTYAKNKTPTNFKLYAANNTRIDTYGESFRTLHLGIRPITWNFCVASVPYPIIGADLIAHYGLLPDLKGRRLIDSQNNVYVSGIVKSVPQLAISTVNPSTKFANILSEFPEVTGLEQATPNCSSDVRHHIITTGPPVAERPRRLNPEKLKAAKAEFQRLVKAVIFSKLDLYQAYNQIPVAPEDIPKTAVITPFGLFEYQFMTFGLRNASQTFQPPKTITTDQGSQFEAQLFTALLQLIGCQRIRTTAYHPASNGMIERWHRSLKAAIMCHTNEGWSRVLSTVLLGLRTHHKHKKRAFVFKDLYLCFHVFLRVGGIKRALERSYTGPHKVINRVSDRVFDIEVNGAQRSVSVENLKPAYGICDDLCSTIPEAGQAGNSFSNERPTLRTYARSKRKVTFGI</sequence>
<dbReference type="PROSITE" id="PS50994">
    <property type="entry name" value="INTEGRASE"/>
    <property type="match status" value="1"/>
</dbReference>
<dbReference type="InterPro" id="IPR043502">
    <property type="entry name" value="DNA/RNA_pol_sf"/>
</dbReference>
<dbReference type="GO" id="GO:0071897">
    <property type="term" value="P:DNA biosynthetic process"/>
    <property type="evidence" value="ECO:0007669"/>
    <property type="project" value="UniProtKB-ARBA"/>
</dbReference>
<protein>
    <submittedName>
        <fullName evidence="3">RRPO polymerase</fullName>
    </submittedName>
</protein>
<dbReference type="AlphaFoldDB" id="A0A836JW50"/>
<feature type="compositionally biased region" description="Basic residues" evidence="1">
    <location>
        <begin position="244"/>
        <end position="253"/>
    </location>
</feature>
<evidence type="ECO:0000313" key="3">
    <source>
        <dbReference type="EMBL" id="KAG5321877.1"/>
    </source>
</evidence>
<evidence type="ECO:0000313" key="4">
    <source>
        <dbReference type="Proteomes" id="UP000668214"/>
    </source>
</evidence>
<dbReference type="GO" id="GO:0015074">
    <property type="term" value="P:DNA integration"/>
    <property type="evidence" value="ECO:0007669"/>
    <property type="project" value="InterPro"/>
</dbReference>
<dbReference type="Gene3D" id="3.30.420.10">
    <property type="entry name" value="Ribonuclease H-like superfamily/Ribonuclease H"/>
    <property type="match status" value="1"/>
</dbReference>
<dbReference type="Gene3D" id="3.10.10.10">
    <property type="entry name" value="HIV Type 1 Reverse Transcriptase, subunit A, domain 1"/>
    <property type="match status" value="1"/>
</dbReference>
<keyword evidence="4" id="KW-1185">Reference proteome</keyword>
<reference evidence="3" key="1">
    <citation type="submission" date="2020-02" db="EMBL/GenBank/DDBJ databases">
        <title>Relaxed selection underlies rapid genomic changes in the transitions from sociality to social parasitism in ants.</title>
        <authorList>
            <person name="Bi X."/>
        </authorList>
    </citation>
    <scope>NUCLEOTIDE SEQUENCE</scope>
    <source>
        <strain evidence="3">BGI-DK2014c</strain>
        <tissue evidence="3">Whole body</tissue>
    </source>
</reference>
<accession>A0A836JW50</accession>
<name>A0A836JW50_9HYME</name>
<dbReference type="SUPFAM" id="SSF53098">
    <property type="entry name" value="Ribonuclease H-like"/>
    <property type="match status" value="1"/>
</dbReference>
<dbReference type="InterPro" id="IPR055469">
    <property type="entry name" value="DUF7041"/>
</dbReference>
<feature type="domain" description="Integrase catalytic" evidence="2">
    <location>
        <begin position="413"/>
        <end position="543"/>
    </location>
</feature>
<evidence type="ECO:0000256" key="1">
    <source>
        <dbReference type="SAM" id="MobiDB-lite"/>
    </source>
</evidence>